<dbReference type="PANTHER" id="PTHR46601">
    <property type="entry name" value="ULP_PROTEASE DOMAIN-CONTAINING PROTEIN"/>
    <property type="match status" value="1"/>
</dbReference>
<sequence length="440" mass="49919">MYKRCSTCKDKTFLAMIDPDTKNNIVSWNEWVTRTTPFTKKQSDGTSTVVDAKNTTLEKKVASTEKLVELTNNDLPRFSIHLYNIAHQFTRIKELKDSLAEDQVVVHFDYSENYNCKWSKEIKDTHFGGCHKQVTLHTGVLYFSEGQSEAFTTVSSCLRHDAVATWAHLDPVLEHIKTSHPSAKNLHLVSDGPTSQYRNKVSFYLASTVPFMKGFKSVTWNYTEASHGKGAPDGVGGALKNLADRLVAYGTDIPDAEALLHNLSKQSSVKLFKVTEEKVEIYQELVPPSLKTVQGTLKVHQLVSTEPGKIKVREVSCFCRPVCDCYSPKEFILKEDAASEEKAEESIEVGQWVLVEYDGDLYPGTVIQIVEDQFEVDTMNCAGENRFFYPSIGFPGDKVWYFRDNIKDMIPEPMPATSSARHFSVAAEMWAKWRRREKRR</sequence>
<comment type="caution">
    <text evidence="1">The sequence shown here is derived from an EMBL/GenBank/DDBJ whole genome shotgun (WGS) entry which is preliminary data.</text>
</comment>
<dbReference type="EMBL" id="JAURVH010001520">
    <property type="protein sequence ID" value="KAK5925553.1"/>
    <property type="molecule type" value="Genomic_DNA"/>
</dbReference>
<name>A0AAN8HRV7_CHAGU</name>
<evidence type="ECO:0000313" key="1">
    <source>
        <dbReference type="EMBL" id="KAK5925553.1"/>
    </source>
</evidence>
<evidence type="ECO:0000313" key="2">
    <source>
        <dbReference type="Proteomes" id="UP001331515"/>
    </source>
</evidence>
<dbReference type="AlphaFoldDB" id="A0AAN8HRV7"/>
<proteinExistence type="predicted"/>
<dbReference type="Proteomes" id="UP001331515">
    <property type="component" value="Unassembled WGS sequence"/>
</dbReference>
<protein>
    <submittedName>
        <fullName evidence="1">Uncharacterized protein</fullName>
    </submittedName>
</protein>
<accession>A0AAN8HRV7</accession>
<organism evidence="1 2">
    <name type="scientific">Champsocephalus gunnari</name>
    <name type="common">Mackerel icefish</name>
    <dbReference type="NCBI Taxonomy" id="52237"/>
    <lineage>
        <taxon>Eukaryota</taxon>
        <taxon>Metazoa</taxon>
        <taxon>Chordata</taxon>
        <taxon>Craniata</taxon>
        <taxon>Vertebrata</taxon>
        <taxon>Euteleostomi</taxon>
        <taxon>Actinopterygii</taxon>
        <taxon>Neopterygii</taxon>
        <taxon>Teleostei</taxon>
        <taxon>Neoteleostei</taxon>
        <taxon>Acanthomorphata</taxon>
        <taxon>Eupercaria</taxon>
        <taxon>Perciformes</taxon>
        <taxon>Notothenioidei</taxon>
        <taxon>Channichthyidae</taxon>
        <taxon>Champsocephalus</taxon>
    </lineage>
</organism>
<keyword evidence="2" id="KW-1185">Reference proteome</keyword>
<dbReference type="PANTHER" id="PTHR46601:SF2">
    <property type="entry name" value="UBIQUITIN-LIKE PROTEASE FAMILY PROFILE DOMAIN-CONTAINING PROTEIN"/>
    <property type="match status" value="1"/>
</dbReference>
<gene>
    <name evidence="1" type="ORF">CgunFtcFv8_018068</name>
</gene>
<reference evidence="1 2" key="1">
    <citation type="journal article" date="2023" name="Mol. Biol. Evol.">
        <title>Genomics of Secondarily Temperate Adaptation in the Only Non-Antarctic Icefish.</title>
        <authorList>
            <person name="Rivera-Colon A.G."/>
            <person name="Rayamajhi N."/>
            <person name="Minhas B.F."/>
            <person name="Madrigal G."/>
            <person name="Bilyk K.T."/>
            <person name="Yoon V."/>
            <person name="Hune M."/>
            <person name="Gregory S."/>
            <person name="Cheng C.H.C."/>
            <person name="Catchen J.M."/>
        </authorList>
    </citation>
    <scope>NUCLEOTIDE SEQUENCE [LARGE SCALE GENOMIC DNA]</scope>
    <source>
        <tissue evidence="1">White muscle</tissue>
    </source>
</reference>